<protein>
    <recommendedName>
        <fullName evidence="1">UPF0738 protein JCM9152_4234</fullName>
    </recommendedName>
</protein>
<dbReference type="AlphaFoldDB" id="W4QLA4"/>
<accession>W4QLA4</accession>
<sequence length="124" mass="14395">MKKIYVTKLEVADTAVATIDEPLELSVAQELKPGERMLVDSDQLEFIYILENEEGFFYVSFSEPIWESLKLMKEQSKRCIVQLNDQVEVELKNLFEELNYLLSNIDGNGNYGEELEDAVKRVFH</sequence>
<organism evidence="2 3">
    <name type="scientific">Halalkalibacter hemicellulosilyticusJCM 9152</name>
    <dbReference type="NCBI Taxonomy" id="1236971"/>
    <lineage>
        <taxon>Bacteria</taxon>
        <taxon>Bacillati</taxon>
        <taxon>Bacillota</taxon>
        <taxon>Bacilli</taxon>
        <taxon>Bacillales</taxon>
        <taxon>Bacillaceae</taxon>
        <taxon>Halalkalibacter</taxon>
    </lineage>
</organism>
<dbReference type="EMBL" id="BAUU01000045">
    <property type="protein sequence ID" value="GAE32687.1"/>
    <property type="molecule type" value="Genomic_DNA"/>
</dbReference>
<dbReference type="RefSeq" id="WP_035347123.1">
    <property type="nucleotide sequence ID" value="NZ_BAUU01000045.1"/>
</dbReference>
<evidence type="ECO:0000313" key="3">
    <source>
        <dbReference type="Proteomes" id="UP000018895"/>
    </source>
</evidence>
<dbReference type="HAMAP" id="MF_01861">
    <property type="entry name" value="UPF0738"/>
    <property type="match status" value="1"/>
</dbReference>
<dbReference type="InterPro" id="IPR020908">
    <property type="entry name" value="UPF0738"/>
</dbReference>
<keyword evidence="3" id="KW-1185">Reference proteome</keyword>
<gene>
    <name evidence="2" type="ORF">JCM9152_4234</name>
</gene>
<evidence type="ECO:0000313" key="2">
    <source>
        <dbReference type="EMBL" id="GAE32687.1"/>
    </source>
</evidence>
<comment type="similarity">
    <text evidence="1">Belongs to the UPF0738 family.</text>
</comment>
<proteinExistence type="inferred from homology"/>
<comment type="caution">
    <text evidence="2">The sequence shown here is derived from an EMBL/GenBank/DDBJ whole genome shotgun (WGS) entry which is preliminary data.</text>
</comment>
<name>W4QLA4_9BACI</name>
<dbReference type="Proteomes" id="UP000018895">
    <property type="component" value="Unassembled WGS sequence"/>
</dbReference>
<evidence type="ECO:0000256" key="1">
    <source>
        <dbReference type="HAMAP-Rule" id="MF_01861"/>
    </source>
</evidence>
<dbReference type="OrthoDB" id="2966478at2"/>
<reference evidence="2" key="1">
    <citation type="journal article" date="2014" name="Genome Announc.">
        <title>Draft Genome Sequences of Three Alkaliphilic Bacillus Strains, Bacillus wakoensis JCM 9140T, Bacillus akibai JCM 9157T, and Bacillus hemicellulosilyticus JCM 9152T.</title>
        <authorList>
            <person name="Yuki M."/>
            <person name="Oshima K."/>
            <person name="Suda W."/>
            <person name="Oshida Y."/>
            <person name="Kitamura K."/>
            <person name="Iida T."/>
            <person name="Hattori M."/>
            <person name="Ohkuma M."/>
        </authorList>
    </citation>
    <scope>NUCLEOTIDE SEQUENCE [LARGE SCALE GENOMIC DNA]</scope>
    <source>
        <strain evidence="2">JCM 9152</strain>
    </source>
</reference>
<dbReference type="STRING" id="1236971.JCM9152_4234"/>
<dbReference type="Pfam" id="PF19785">
    <property type="entry name" value="UPF0738"/>
    <property type="match status" value="1"/>
</dbReference>